<dbReference type="GO" id="GO:0009307">
    <property type="term" value="P:DNA restriction-modification system"/>
    <property type="evidence" value="ECO:0007669"/>
    <property type="project" value="UniProtKB-KW"/>
</dbReference>
<keyword evidence="6" id="KW-0680">Restriction system</keyword>
<dbReference type="PANTHER" id="PTHR33841">
    <property type="entry name" value="DNA METHYLTRANSFERASE YEEA-RELATED"/>
    <property type="match status" value="1"/>
</dbReference>
<gene>
    <name evidence="10" type="ORF">HMPREF0731_4168</name>
</gene>
<sequence>MKGTSVSENAGPSAADARRKRLGQYFTGVPLARLLASLAGAKSARSVIDPFSGSGDMLAAAASIGKPDLVAGLEIDPPAFGQAQARLNGRANGRTALVLGDAFSHTTLRQLPHTSFDLVITNPPYVRYQSLAHPQKGEVVLPNAVRVRTGLIEMLRAPDLFPHLDQEDRDLLVSLASGYSGLADLAVPAWMLSAALTRPGGQLAMVVPESWLSRDYAQIVHYLLLRWFRIRHIVEDAHAAWFSNALVRTTLMVADRVSRRTSAFGWAGESFLKTSVRACAASEVSVVGRAFPRRRDPDAAFATALKDASSAEHTVSEPFWEAHRIPLAAKSANLRAASVGEAWLREVEPVVAARVGDAPASSVFMPEQLRRWLGSKTERAFVSLKDLGFEVGQGLRTGANSFFYVDLISAGKRGAKVRLADGTGEVSGVPLDCILPVIRWQEELDDSFAIEPASLPGRVLMLERRALPEDIEDQTPPLAVRRAALAAYKPMTSGLADHVRLVSRSKVPGMSAVKPNVRAGREGKDGSPASPPRWWYMLPPLASRHRPDIFIGRVNNKVPRAILNPGRQAVVDANFSSVWSPSHQDRVLAALALLNSAWCGAAMECMGAVMGGGALKLEATHLARLPLPPLPDDAWRRLGELGAALASGREVMATCGSIDALVTTIVTGEQSEAEVTALRNLRDQQRAKRSHRE</sequence>
<feature type="domain" description="DNA methylase adenine-specific" evidence="8">
    <location>
        <begin position="15"/>
        <end position="126"/>
    </location>
</feature>
<keyword evidence="3" id="KW-0489">Methyltransferase</keyword>
<dbReference type="Pfam" id="PF02384">
    <property type="entry name" value="N6_Mtase"/>
    <property type="match status" value="1"/>
</dbReference>
<comment type="similarity">
    <text evidence="1">Belongs to the N(4)/N(6)-methyltransferase family.</text>
</comment>
<dbReference type="CDD" id="cd02440">
    <property type="entry name" value="AdoMet_MTases"/>
    <property type="match status" value="1"/>
</dbReference>
<evidence type="ECO:0000256" key="1">
    <source>
        <dbReference type="ARBA" id="ARBA00006594"/>
    </source>
</evidence>
<accession>D5RSV6</accession>
<proteinExistence type="inferred from homology"/>
<evidence type="ECO:0000313" key="10">
    <source>
        <dbReference type="EMBL" id="EFH09613.1"/>
    </source>
</evidence>
<evidence type="ECO:0000256" key="4">
    <source>
        <dbReference type="ARBA" id="ARBA00022679"/>
    </source>
</evidence>
<dbReference type="EC" id="2.1.1.72" evidence="2"/>
<keyword evidence="4" id="KW-0808">Transferase</keyword>
<dbReference type="GO" id="GO:0009007">
    <property type="term" value="F:site-specific DNA-methyltransferase (adenine-specific) activity"/>
    <property type="evidence" value="ECO:0007669"/>
    <property type="project" value="UniProtKB-EC"/>
</dbReference>
<dbReference type="OrthoDB" id="9806213at2"/>
<evidence type="ECO:0000259" key="9">
    <source>
        <dbReference type="Pfam" id="PF22837"/>
    </source>
</evidence>
<dbReference type="EMBL" id="ADVL01000760">
    <property type="protein sequence ID" value="EFH09613.1"/>
    <property type="molecule type" value="Genomic_DNA"/>
</dbReference>
<dbReference type="GO" id="GO:0003677">
    <property type="term" value="F:DNA binding"/>
    <property type="evidence" value="ECO:0007669"/>
    <property type="project" value="InterPro"/>
</dbReference>
<evidence type="ECO:0000259" key="8">
    <source>
        <dbReference type="Pfam" id="PF02384"/>
    </source>
</evidence>
<reference evidence="10 11" key="1">
    <citation type="submission" date="2010-04" db="EMBL/GenBank/DDBJ databases">
        <authorList>
            <person name="Qin X."/>
            <person name="Bachman B."/>
            <person name="Battles P."/>
            <person name="Bell A."/>
            <person name="Bess C."/>
            <person name="Bickham C."/>
            <person name="Chaboub L."/>
            <person name="Chen D."/>
            <person name="Coyle M."/>
            <person name="Deiros D.R."/>
            <person name="Dinh H."/>
            <person name="Forbes L."/>
            <person name="Fowler G."/>
            <person name="Francisco L."/>
            <person name="Fu Q."/>
            <person name="Gubbala S."/>
            <person name="Hale W."/>
            <person name="Han Y."/>
            <person name="Hemphill L."/>
            <person name="Highlander S.K."/>
            <person name="Hirani K."/>
            <person name="Hogues M."/>
            <person name="Jackson L."/>
            <person name="Jakkamsetti A."/>
            <person name="Javaid M."/>
            <person name="Jiang H."/>
            <person name="Korchina V."/>
            <person name="Kovar C."/>
            <person name="Lara F."/>
            <person name="Lee S."/>
            <person name="Mata R."/>
            <person name="Mathew T."/>
            <person name="Moen C."/>
            <person name="Morales K."/>
            <person name="Munidasa M."/>
            <person name="Nazareth L."/>
            <person name="Ngo R."/>
            <person name="Nguyen L."/>
            <person name="Okwuonu G."/>
            <person name="Ongeri F."/>
            <person name="Patil S."/>
            <person name="Petrosino J."/>
            <person name="Pham C."/>
            <person name="Pham P."/>
            <person name="Pu L.-L."/>
            <person name="Puazo M."/>
            <person name="Raj R."/>
            <person name="Reid J."/>
            <person name="Rouhana J."/>
            <person name="Saada N."/>
            <person name="Shang Y."/>
            <person name="Simmons D."/>
            <person name="Thornton R."/>
            <person name="Warren J."/>
            <person name="Weissenberger G."/>
            <person name="Zhang J."/>
            <person name="Zhang L."/>
            <person name="Zhou C."/>
            <person name="Zhu D."/>
            <person name="Muzny D."/>
            <person name="Worley K."/>
            <person name="Gibbs R."/>
        </authorList>
    </citation>
    <scope>NUCLEOTIDE SEQUENCE [LARGE SCALE GENOMIC DNA]</scope>
    <source>
        <strain evidence="10 11">ATCC 49957</strain>
    </source>
</reference>
<dbReference type="InterPro" id="IPR050953">
    <property type="entry name" value="N4_N6_ade-DNA_methylase"/>
</dbReference>
<comment type="caution">
    <text evidence="10">The sequence shown here is derived from an EMBL/GenBank/DDBJ whole genome shotgun (WGS) entry which is preliminary data.</text>
</comment>
<keyword evidence="5" id="KW-0949">S-adenosyl-L-methionine</keyword>
<dbReference type="PROSITE" id="PS00092">
    <property type="entry name" value="N6_MTASE"/>
    <property type="match status" value="1"/>
</dbReference>
<evidence type="ECO:0000256" key="2">
    <source>
        <dbReference type="ARBA" id="ARBA00011900"/>
    </source>
</evidence>
<evidence type="ECO:0000256" key="7">
    <source>
        <dbReference type="ARBA" id="ARBA00047942"/>
    </source>
</evidence>
<dbReference type="PANTHER" id="PTHR33841:SF5">
    <property type="entry name" value="DNA METHYLASE (MODIFICATION METHYLASE) (METHYLTRANSFERASE)-RELATED"/>
    <property type="match status" value="1"/>
</dbReference>
<dbReference type="GO" id="GO:0008170">
    <property type="term" value="F:N-methyltransferase activity"/>
    <property type="evidence" value="ECO:0007669"/>
    <property type="project" value="InterPro"/>
</dbReference>
<evidence type="ECO:0000313" key="11">
    <source>
        <dbReference type="Proteomes" id="UP000005324"/>
    </source>
</evidence>
<dbReference type="Pfam" id="PF22837">
    <property type="entry name" value="M_Eco57I_C"/>
    <property type="match status" value="1"/>
</dbReference>
<dbReference type="Gene3D" id="3.40.50.150">
    <property type="entry name" value="Vaccinia Virus protein VP39"/>
    <property type="match status" value="1"/>
</dbReference>
<evidence type="ECO:0000256" key="5">
    <source>
        <dbReference type="ARBA" id="ARBA00022691"/>
    </source>
</evidence>
<keyword evidence="11" id="KW-1185">Reference proteome</keyword>
<organism evidence="10 11">
    <name type="scientific">Pseudoroseomonas cervicalis ATCC 49957</name>
    <dbReference type="NCBI Taxonomy" id="525371"/>
    <lineage>
        <taxon>Bacteria</taxon>
        <taxon>Pseudomonadati</taxon>
        <taxon>Pseudomonadota</taxon>
        <taxon>Alphaproteobacteria</taxon>
        <taxon>Acetobacterales</taxon>
        <taxon>Roseomonadaceae</taxon>
        <taxon>Roseomonas</taxon>
    </lineage>
</organism>
<evidence type="ECO:0000256" key="3">
    <source>
        <dbReference type="ARBA" id="ARBA00022603"/>
    </source>
</evidence>
<dbReference type="HOGENOM" id="CLU_445961_0_0_5"/>
<dbReference type="AlphaFoldDB" id="D5RSV6"/>
<dbReference type="SUPFAM" id="SSF53335">
    <property type="entry name" value="S-adenosyl-L-methionine-dependent methyltransferases"/>
    <property type="match status" value="1"/>
</dbReference>
<dbReference type="InterPro" id="IPR003356">
    <property type="entry name" value="DNA_methylase_A-5"/>
</dbReference>
<dbReference type="Proteomes" id="UP000005324">
    <property type="component" value="Unassembled WGS sequence"/>
</dbReference>
<dbReference type="PRINTS" id="PR00507">
    <property type="entry name" value="N12N6MTFRASE"/>
</dbReference>
<dbReference type="InterPro" id="IPR029063">
    <property type="entry name" value="SAM-dependent_MTases_sf"/>
</dbReference>
<feature type="domain" description="Type II methyltransferase M.Eco57I C-terminal" evidence="9">
    <location>
        <begin position="535"/>
        <end position="651"/>
    </location>
</feature>
<protein>
    <recommendedName>
        <fullName evidence="2">site-specific DNA-methyltransferase (adenine-specific)</fullName>
        <ecNumber evidence="2">2.1.1.72</ecNumber>
    </recommendedName>
</protein>
<dbReference type="GO" id="GO:0032259">
    <property type="term" value="P:methylation"/>
    <property type="evidence" value="ECO:0007669"/>
    <property type="project" value="UniProtKB-KW"/>
</dbReference>
<dbReference type="RefSeq" id="WP_007003198.1">
    <property type="nucleotide sequence ID" value="NZ_GG770777.1"/>
</dbReference>
<name>D5RSV6_9PROT</name>
<dbReference type="InterPro" id="IPR002052">
    <property type="entry name" value="DNA_methylase_N6_adenine_CS"/>
</dbReference>
<comment type="catalytic activity">
    <reaction evidence="7">
        <text>a 2'-deoxyadenosine in DNA + S-adenosyl-L-methionine = an N(6)-methyl-2'-deoxyadenosine in DNA + S-adenosyl-L-homocysteine + H(+)</text>
        <dbReference type="Rhea" id="RHEA:15197"/>
        <dbReference type="Rhea" id="RHEA-COMP:12418"/>
        <dbReference type="Rhea" id="RHEA-COMP:12419"/>
        <dbReference type="ChEBI" id="CHEBI:15378"/>
        <dbReference type="ChEBI" id="CHEBI:57856"/>
        <dbReference type="ChEBI" id="CHEBI:59789"/>
        <dbReference type="ChEBI" id="CHEBI:90615"/>
        <dbReference type="ChEBI" id="CHEBI:90616"/>
        <dbReference type="EC" id="2.1.1.72"/>
    </reaction>
</comment>
<evidence type="ECO:0000256" key="6">
    <source>
        <dbReference type="ARBA" id="ARBA00022747"/>
    </source>
</evidence>
<dbReference type="InterPro" id="IPR054520">
    <property type="entry name" value="M_Eco57I_C"/>
</dbReference>